<evidence type="ECO:0000256" key="7">
    <source>
        <dbReference type="SAM" id="SignalP"/>
    </source>
</evidence>
<keyword evidence="3" id="KW-0106">Calcium</keyword>
<dbReference type="Gene3D" id="3.90.215.10">
    <property type="entry name" value="Gamma Fibrinogen, chain A, domain 1"/>
    <property type="match status" value="3"/>
</dbReference>
<feature type="compositionally biased region" description="Low complexity" evidence="6">
    <location>
        <begin position="934"/>
        <end position="950"/>
    </location>
</feature>
<keyword evidence="10" id="KW-1185">Reference proteome</keyword>
<feature type="region of interest" description="Disordered" evidence="6">
    <location>
        <begin position="912"/>
        <end position="950"/>
    </location>
</feature>
<feature type="coiled-coil region" evidence="5">
    <location>
        <begin position="497"/>
        <end position="524"/>
    </location>
</feature>
<dbReference type="GO" id="GO:0005615">
    <property type="term" value="C:extracellular space"/>
    <property type="evidence" value="ECO:0007669"/>
    <property type="project" value="TreeGrafter"/>
</dbReference>
<evidence type="ECO:0000256" key="2">
    <source>
        <dbReference type="ARBA" id="ARBA00022734"/>
    </source>
</evidence>
<feature type="domain" description="Fibrinogen C-terminal" evidence="8">
    <location>
        <begin position="345"/>
        <end position="395"/>
    </location>
</feature>
<dbReference type="Proteomes" id="UP000290572">
    <property type="component" value="Unassembled WGS sequence"/>
</dbReference>
<comment type="caution">
    <text evidence="9">The sequence shown here is derived from an EMBL/GenBank/DDBJ whole genome shotgun (WGS) entry which is preliminary data.</text>
</comment>
<gene>
    <name evidence="9" type="ORF">ROHU_012761</name>
</gene>
<evidence type="ECO:0000313" key="10">
    <source>
        <dbReference type="Proteomes" id="UP000290572"/>
    </source>
</evidence>
<evidence type="ECO:0000259" key="8">
    <source>
        <dbReference type="PROSITE" id="PS51406"/>
    </source>
</evidence>
<feature type="domain" description="Fibrinogen C-terminal" evidence="8">
    <location>
        <begin position="56"/>
        <end position="106"/>
    </location>
</feature>
<dbReference type="FunFam" id="3.90.215.10:FF:000015">
    <property type="entry name" value="Intelectin 2"/>
    <property type="match status" value="3"/>
</dbReference>
<evidence type="ECO:0000256" key="3">
    <source>
        <dbReference type="ARBA" id="ARBA00022837"/>
    </source>
</evidence>
<keyword evidence="1" id="KW-0479">Metal-binding</keyword>
<feature type="domain" description="Fibrinogen C-terminal" evidence="8">
    <location>
        <begin position="604"/>
        <end position="654"/>
    </location>
</feature>
<dbReference type="InterPro" id="IPR036056">
    <property type="entry name" value="Fibrinogen-like_C"/>
</dbReference>
<keyword evidence="2" id="KW-0430">Lectin</keyword>
<evidence type="ECO:0000256" key="6">
    <source>
        <dbReference type="SAM" id="MobiDB-lite"/>
    </source>
</evidence>
<protein>
    <submittedName>
        <fullName evidence="9">Intelectin-like protein</fullName>
    </submittedName>
</protein>
<keyword evidence="4" id="KW-1015">Disulfide bond</keyword>
<evidence type="ECO:0000256" key="4">
    <source>
        <dbReference type="ARBA" id="ARBA00023157"/>
    </source>
</evidence>
<reference evidence="9 10" key="1">
    <citation type="submission" date="2018-03" db="EMBL/GenBank/DDBJ databases">
        <title>Draft genome sequence of Rohu Carp (Labeo rohita).</title>
        <authorList>
            <person name="Das P."/>
            <person name="Kushwaha B."/>
            <person name="Joshi C.G."/>
            <person name="Kumar D."/>
            <person name="Nagpure N.S."/>
            <person name="Sahoo L."/>
            <person name="Das S.P."/>
            <person name="Bit A."/>
            <person name="Patnaik S."/>
            <person name="Meher P.K."/>
            <person name="Jayasankar P."/>
            <person name="Koringa P.G."/>
            <person name="Patel N.V."/>
            <person name="Hinsu A.T."/>
            <person name="Kumar R."/>
            <person name="Pandey M."/>
            <person name="Agarwal S."/>
            <person name="Srivastava S."/>
            <person name="Singh M."/>
            <person name="Iquebal M.A."/>
            <person name="Jaiswal S."/>
            <person name="Angadi U.B."/>
            <person name="Kumar N."/>
            <person name="Raza M."/>
            <person name="Shah T.M."/>
            <person name="Rai A."/>
            <person name="Jena J.K."/>
        </authorList>
    </citation>
    <scope>NUCLEOTIDE SEQUENCE [LARGE SCALE GENOMIC DNA]</scope>
    <source>
        <strain evidence="9">DASCIFA01</strain>
        <tissue evidence="9">Testis</tissue>
    </source>
</reference>
<evidence type="ECO:0000256" key="5">
    <source>
        <dbReference type="SAM" id="Coils"/>
    </source>
</evidence>
<feature type="chain" id="PRO_5019784036" evidence="7">
    <location>
        <begin position="24"/>
        <end position="1137"/>
    </location>
</feature>
<dbReference type="EMBL" id="QBIY01013419">
    <property type="protein sequence ID" value="RXN05118.1"/>
    <property type="molecule type" value="Genomic_DNA"/>
</dbReference>
<keyword evidence="7" id="KW-0732">Signal</keyword>
<evidence type="ECO:0000313" key="9">
    <source>
        <dbReference type="EMBL" id="RXN05118.1"/>
    </source>
</evidence>
<keyword evidence="5" id="KW-0175">Coiled coil</keyword>
<feature type="signal peptide" evidence="7">
    <location>
        <begin position="1"/>
        <end position="23"/>
    </location>
</feature>
<dbReference type="PROSITE" id="PS51406">
    <property type="entry name" value="FIBRINOGEN_C_2"/>
    <property type="match status" value="3"/>
</dbReference>
<dbReference type="NCBIfam" id="NF040941">
    <property type="entry name" value="GGGWT_bact"/>
    <property type="match status" value="3"/>
</dbReference>
<dbReference type="GO" id="GO:0046872">
    <property type="term" value="F:metal ion binding"/>
    <property type="evidence" value="ECO:0007669"/>
    <property type="project" value="UniProtKB-KW"/>
</dbReference>
<dbReference type="PANTHER" id="PTHR16146">
    <property type="entry name" value="INTELECTIN"/>
    <property type="match status" value="1"/>
</dbReference>
<accession>A0A498LAB4</accession>
<dbReference type="SUPFAM" id="SSF56496">
    <property type="entry name" value="Fibrinogen C-terminal domain-like"/>
    <property type="match status" value="3"/>
</dbReference>
<dbReference type="PANTHER" id="PTHR16146:SF46">
    <property type="entry name" value="INTELECTIN-1A-RELATED"/>
    <property type="match status" value="1"/>
</dbReference>
<sequence>MNMTVFLIKIFLSFSLSLWFCDAKSMGAMYVIQEREAPCINISDTNSNHELEKLLDRIKYVARSCKEIRNKYHVYDDGLYYLISSRGVLYQTFCDMTTAGGGWTLVASVHENNLYGKCTVGDRWSSQQGNDPNRPEGDGTWANTVTFGAAEAATSDDYKNPGYFDIVAQDVSVWHVPNNVQLEHWTTASILRYHTENRFLTLHGGNLFNLFMKFPVRFGIGTCNINNGPAIPIMYDTGDATSTRNLYGPHSRGIFEPGFITFRVFNTEKAAMALCSGVKPTGCHTEHFCIGGGGHFPEGAPRQCGDFTSFDWDGYVGAMYVIQKTEALCINISDTNNHELEKLLDRIKYVARSCKEIRDKYHVYDDGLYYLISSRGVLYQTFCDMTTAGGGWTLVASVHENNMYGKCTVGDRWSSQQGNDPNRPEEVFEPGFITFRVFNTEKAAMALCLGVKPNTCNTEHFCIGGGGYFPEEAPRQCGDFTSFDWSGYGVKDVKADISNMKTMGEDHQKRITELEDKLNETESSVLVEVDTFLKQLLDSVGTSRVLTGVAMTVFLIKIFLSFSLSLWFCDAKSMGVMYVIQEREALCINISDTNSNHELEKLLDRIKYVARSCKEIHDKYHVHDDGLYYLISSRGVLYQTFCDMTTAGGGWTLVASVHENNMYGKCTVGDRWSSQQGNDPNRPEGDGTWANTNPGYFDIVAQDVSVWHVPNNVQLERWTTASILRYHTENRFLTLHGGNLFSLFMKFPVRFGIGTCSINNGPAIPIVYDTGDAISTKNLYGPLLREVFEPGFITFRVFNTEKAAMALCLGVKPNTCNTEHFCIGGGGYFPEEAPRQCGDFTSFDWSGYEMAELKRLLESLQPVTCASPVKTTQEDVNVQNQGAGEGSLDSPCFSDLDVLSTSASDSFFNDHGDTVDAAVQPSPQDAFAGHPAAEGSSEGSVQSSGQVQSSSDDTLAVLRMAIARLGLDESPAQSAQTNIFFRQPTAATSFAMPPCKDFVAEFSNALTALLAMGHVTRELGNLTAMLLAARHQVWLAQASCKRALKRWRQEEFLKAGVPLGVPSEPPGWHKVPQKFPVRSGIGTCNINNGPAIPVVYDTGDAISTRNLYGPHSRGIFEPGFITFRVFNTEKAAMALCL</sequence>
<evidence type="ECO:0000256" key="1">
    <source>
        <dbReference type="ARBA" id="ARBA00022723"/>
    </source>
</evidence>
<organism evidence="9 10">
    <name type="scientific">Labeo rohita</name>
    <name type="common">Indian major carp</name>
    <name type="synonym">Cyprinus rohita</name>
    <dbReference type="NCBI Taxonomy" id="84645"/>
    <lineage>
        <taxon>Eukaryota</taxon>
        <taxon>Metazoa</taxon>
        <taxon>Chordata</taxon>
        <taxon>Craniata</taxon>
        <taxon>Vertebrata</taxon>
        <taxon>Euteleostomi</taxon>
        <taxon>Actinopterygii</taxon>
        <taxon>Neopterygii</taxon>
        <taxon>Teleostei</taxon>
        <taxon>Ostariophysi</taxon>
        <taxon>Cypriniformes</taxon>
        <taxon>Cyprinidae</taxon>
        <taxon>Labeoninae</taxon>
        <taxon>Labeonini</taxon>
        <taxon>Labeo</taxon>
    </lineage>
</organism>
<dbReference type="AlphaFoldDB" id="A0A498LAB4"/>
<proteinExistence type="predicted"/>
<dbReference type="GO" id="GO:0070492">
    <property type="term" value="F:oligosaccharide binding"/>
    <property type="evidence" value="ECO:0007669"/>
    <property type="project" value="TreeGrafter"/>
</dbReference>
<name>A0A498LAB4_LABRO</name>
<dbReference type="InterPro" id="IPR002181">
    <property type="entry name" value="Fibrinogen_a/b/g_C_dom"/>
</dbReference>
<dbReference type="InterPro" id="IPR014716">
    <property type="entry name" value="Fibrinogen_a/b/g_C_1"/>
</dbReference>